<dbReference type="OrthoDB" id="10261556at2759"/>
<dbReference type="GO" id="GO:0043138">
    <property type="term" value="F:3'-5' DNA helicase activity"/>
    <property type="evidence" value="ECO:0007669"/>
    <property type="project" value="TreeGrafter"/>
</dbReference>
<dbReference type="GO" id="GO:0005737">
    <property type="term" value="C:cytoplasm"/>
    <property type="evidence" value="ECO:0007669"/>
    <property type="project" value="TreeGrafter"/>
</dbReference>
<name>A0A087TXY5_STEMI</name>
<reference evidence="3 4" key="1">
    <citation type="submission" date="2013-11" db="EMBL/GenBank/DDBJ databases">
        <title>Genome sequencing of Stegodyphus mimosarum.</title>
        <authorList>
            <person name="Bechsgaard J."/>
        </authorList>
    </citation>
    <scope>NUCLEOTIDE SEQUENCE [LARGE SCALE GENOMIC DNA]</scope>
</reference>
<proteinExistence type="inferred from homology"/>
<protein>
    <submittedName>
        <fullName evidence="3">Werner syndrome ATP-dependent helicase</fullName>
    </submittedName>
</protein>
<dbReference type="Gene3D" id="3.40.50.300">
    <property type="entry name" value="P-loop containing nucleotide triphosphate hydrolases"/>
    <property type="match status" value="1"/>
</dbReference>
<dbReference type="PANTHER" id="PTHR13710:SF120">
    <property type="entry name" value="BIFUNCTIONAL 3'-5' EXONUCLEASE_ATP-DEPENDENT HELICASE WRN"/>
    <property type="match status" value="1"/>
</dbReference>
<dbReference type="InterPro" id="IPR027417">
    <property type="entry name" value="P-loop_NTPase"/>
</dbReference>
<keyword evidence="4" id="KW-1185">Reference proteome</keyword>
<dbReference type="Proteomes" id="UP000054359">
    <property type="component" value="Unassembled WGS sequence"/>
</dbReference>
<evidence type="ECO:0000256" key="1">
    <source>
        <dbReference type="ARBA" id="ARBA00005446"/>
    </source>
</evidence>
<feature type="non-terminal residue" evidence="3">
    <location>
        <position position="57"/>
    </location>
</feature>
<dbReference type="AlphaFoldDB" id="A0A087TXY5"/>
<keyword evidence="3" id="KW-0347">Helicase</keyword>
<keyword evidence="3" id="KW-0067">ATP-binding</keyword>
<dbReference type="EMBL" id="KK117261">
    <property type="protein sequence ID" value="KFM69974.1"/>
    <property type="molecule type" value="Genomic_DNA"/>
</dbReference>
<organism evidence="3 4">
    <name type="scientific">Stegodyphus mimosarum</name>
    <name type="common">African social velvet spider</name>
    <dbReference type="NCBI Taxonomy" id="407821"/>
    <lineage>
        <taxon>Eukaryota</taxon>
        <taxon>Metazoa</taxon>
        <taxon>Ecdysozoa</taxon>
        <taxon>Arthropoda</taxon>
        <taxon>Chelicerata</taxon>
        <taxon>Arachnida</taxon>
        <taxon>Araneae</taxon>
        <taxon>Araneomorphae</taxon>
        <taxon>Entelegynae</taxon>
        <taxon>Eresoidea</taxon>
        <taxon>Eresidae</taxon>
        <taxon>Stegodyphus</taxon>
    </lineage>
</organism>
<dbReference type="PANTHER" id="PTHR13710">
    <property type="entry name" value="DNA HELICASE RECQ FAMILY MEMBER"/>
    <property type="match status" value="1"/>
</dbReference>
<sequence length="57" mass="6383">MQWKIIHSVLVQHKDVSAVMATGYGKSLCYQYPAIYSNKPVVVISPLISLMEDQVMA</sequence>
<keyword evidence="3" id="KW-0547">Nucleotide-binding</keyword>
<dbReference type="Pfam" id="PF00270">
    <property type="entry name" value="DEAD"/>
    <property type="match status" value="1"/>
</dbReference>
<dbReference type="GO" id="GO:0003676">
    <property type="term" value="F:nucleic acid binding"/>
    <property type="evidence" value="ECO:0007669"/>
    <property type="project" value="InterPro"/>
</dbReference>
<evidence type="ECO:0000259" key="2">
    <source>
        <dbReference type="PROSITE" id="PS51192"/>
    </source>
</evidence>
<accession>A0A087TXY5</accession>
<comment type="similarity">
    <text evidence="1">Belongs to the helicase family. RecQ subfamily.</text>
</comment>
<dbReference type="GO" id="GO:0000724">
    <property type="term" value="P:double-strand break repair via homologous recombination"/>
    <property type="evidence" value="ECO:0007669"/>
    <property type="project" value="TreeGrafter"/>
</dbReference>
<feature type="domain" description="Helicase ATP-binding" evidence="2">
    <location>
        <begin position="7"/>
        <end position="57"/>
    </location>
</feature>
<dbReference type="GO" id="GO:0009378">
    <property type="term" value="F:four-way junction helicase activity"/>
    <property type="evidence" value="ECO:0007669"/>
    <property type="project" value="TreeGrafter"/>
</dbReference>
<dbReference type="GO" id="GO:0005524">
    <property type="term" value="F:ATP binding"/>
    <property type="evidence" value="ECO:0007669"/>
    <property type="project" value="InterPro"/>
</dbReference>
<dbReference type="PROSITE" id="PS51192">
    <property type="entry name" value="HELICASE_ATP_BIND_1"/>
    <property type="match status" value="1"/>
</dbReference>
<dbReference type="InterPro" id="IPR011545">
    <property type="entry name" value="DEAD/DEAH_box_helicase_dom"/>
</dbReference>
<dbReference type="SUPFAM" id="SSF52540">
    <property type="entry name" value="P-loop containing nucleoside triphosphate hydrolases"/>
    <property type="match status" value="1"/>
</dbReference>
<dbReference type="GO" id="GO:0005694">
    <property type="term" value="C:chromosome"/>
    <property type="evidence" value="ECO:0007669"/>
    <property type="project" value="TreeGrafter"/>
</dbReference>
<dbReference type="InterPro" id="IPR014001">
    <property type="entry name" value="Helicase_ATP-bd"/>
</dbReference>
<evidence type="ECO:0000313" key="3">
    <source>
        <dbReference type="EMBL" id="KFM69974.1"/>
    </source>
</evidence>
<gene>
    <name evidence="3" type="ORF">X975_19648</name>
</gene>
<keyword evidence="3" id="KW-0378">Hydrolase</keyword>
<dbReference type="STRING" id="407821.A0A087TXY5"/>
<dbReference type="GO" id="GO:0005634">
    <property type="term" value="C:nucleus"/>
    <property type="evidence" value="ECO:0007669"/>
    <property type="project" value="TreeGrafter"/>
</dbReference>
<evidence type="ECO:0000313" key="4">
    <source>
        <dbReference type="Proteomes" id="UP000054359"/>
    </source>
</evidence>